<evidence type="ECO:0000256" key="14">
    <source>
        <dbReference type="SAM" id="Phobius"/>
    </source>
</evidence>
<dbReference type="InterPro" id="IPR004358">
    <property type="entry name" value="Sig_transdc_His_kin-like_C"/>
</dbReference>
<feature type="domain" description="Histidine kinase" evidence="15">
    <location>
        <begin position="644"/>
        <end position="859"/>
    </location>
</feature>
<evidence type="ECO:0000256" key="13">
    <source>
        <dbReference type="ARBA" id="ARBA00023136"/>
    </source>
</evidence>
<evidence type="ECO:0000256" key="6">
    <source>
        <dbReference type="ARBA" id="ARBA00022679"/>
    </source>
</evidence>
<evidence type="ECO:0000256" key="7">
    <source>
        <dbReference type="ARBA" id="ARBA00022692"/>
    </source>
</evidence>
<keyword evidence="9 16" id="KW-0418">Kinase</keyword>
<sequence>MNDKKVPARTKRGALKIYLGAAPGSGKTCAMLNEAHGLVLAGRDVVIGIVEDHGREFTRALCDGLETIPRRYAAGLSTGELDTAAIISRQPETVLVDEFAHSNPRGEEHAKRWEDVEEILAAGIDVISTLNIQHLESLNDVIKQITGISPQETVPDEVVRAANEIELVDVSPQLLRTRLSDGQIYKEARIAPALNNYFRVGNLTALRELALLWLADQVDEALASYRSEQDITDTWEARERVVVAIQNVAHAELLIRRGRRIASKSSAELHVVHVIFGDSFSSGESSVAGSAQQLSKLQSLAQDVGARLHQVTGDSVPEALLNFARSVNATQLVLGVSPRRRLGLHWRGTVAEAVLRDSGKIDCHIVNLPSDKPSPLSPLLRPLHSLPRRAVSWVGAAVAFIALTALLQGIDGSALGTGTCSAFYFALILLVSMLAGLWPAVIIAFASGLAVNWFFTEPLYTFDIAEPANAVILVVMVAIALAVGLQVRRTKIEHHNAAIATRDAELLTVFSRAALNRRADVSPIDAVLRKVGETFGCHKAVLLDASGDALSTWHASAASPRQSRHLHIPAKTHKREVETLVSSEDTTVQIVMEGPALSARDRALVAVVAGYLAGIVRRDKLSAEAARADAIAAADELRRALLSSVSHDLRTPLATAKLAVSSLRNSEIEFSPEDQEILLAETAASIDQLTLLVTNLLDHSRLSAGAVTARRDTVELYEVANRAIASCAFGHSKDQLGRIHIGSGLRGRTCCADSVLLERVLANLFDNALRYAPSGPVNVDAQVIDERVELSVSDDGPGISPEKQQELFQAFQRLGDTSNDNGVGLGLSVVRGFVEAMDGTITVEATPGATFILSFPLREENSHD</sequence>
<evidence type="ECO:0000256" key="9">
    <source>
        <dbReference type="ARBA" id="ARBA00022777"/>
    </source>
</evidence>
<evidence type="ECO:0000256" key="3">
    <source>
        <dbReference type="ARBA" id="ARBA00004236"/>
    </source>
</evidence>
<dbReference type="InterPro" id="IPR003852">
    <property type="entry name" value="Sig_transdc_His_kinase_KdpD_N"/>
</dbReference>
<dbReference type="FunFam" id="3.40.50.300:FF:000483">
    <property type="entry name" value="Sensor histidine kinase KdpD"/>
    <property type="match status" value="1"/>
</dbReference>
<dbReference type="GO" id="GO:0005737">
    <property type="term" value="C:cytoplasm"/>
    <property type="evidence" value="ECO:0007669"/>
    <property type="project" value="UniProtKB-ARBA"/>
</dbReference>
<dbReference type="InterPro" id="IPR036097">
    <property type="entry name" value="HisK_dim/P_sf"/>
</dbReference>
<dbReference type="InterPro" id="IPR005467">
    <property type="entry name" value="His_kinase_dom"/>
</dbReference>
<keyword evidence="8" id="KW-0547">Nucleotide-binding</keyword>
<dbReference type="SUPFAM" id="SSF55874">
    <property type="entry name" value="ATPase domain of HSP90 chaperone/DNA topoisomerase II/histidine kinase"/>
    <property type="match status" value="1"/>
</dbReference>
<dbReference type="InterPro" id="IPR003594">
    <property type="entry name" value="HATPase_dom"/>
</dbReference>
<dbReference type="InterPro" id="IPR006016">
    <property type="entry name" value="UspA"/>
</dbReference>
<evidence type="ECO:0000256" key="2">
    <source>
        <dbReference type="ARBA" id="ARBA00004141"/>
    </source>
</evidence>
<dbReference type="InterPro" id="IPR036890">
    <property type="entry name" value="HATPase_C_sf"/>
</dbReference>
<keyword evidence="7 14" id="KW-0812">Transmembrane</keyword>
<dbReference type="Pfam" id="PF02702">
    <property type="entry name" value="KdpD"/>
    <property type="match status" value="1"/>
</dbReference>
<organism evidence="16 17">
    <name type="scientific">Corynebacterium tuberculostearicum</name>
    <dbReference type="NCBI Taxonomy" id="38304"/>
    <lineage>
        <taxon>Bacteria</taxon>
        <taxon>Bacillati</taxon>
        <taxon>Actinomycetota</taxon>
        <taxon>Actinomycetes</taxon>
        <taxon>Mycobacteriales</taxon>
        <taxon>Corynebacteriaceae</taxon>
        <taxon>Corynebacterium</taxon>
    </lineage>
</organism>
<keyword evidence="12" id="KW-0902">Two-component regulatory system</keyword>
<dbReference type="Gene3D" id="3.40.50.620">
    <property type="entry name" value="HUPs"/>
    <property type="match status" value="1"/>
</dbReference>
<keyword evidence="17" id="KW-1185">Reference proteome</keyword>
<dbReference type="InterPro" id="IPR038318">
    <property type="entry name" value="KdpD_sf"/>
</dbReference>
<dbReference type="Proteomes" id="UP000603369">
    <property type="component" value="Unassembled WGS sequence"/>
</dbReference>
<dbReference type="Pfam" id="PF02518">
    <property type="entry name" value="HATPase_c"/>
    <property type="match status" value="1"/>
</dbReference>
<comment type="caution">
    <text evidence="16">The sequence shown here is derived from an EMBL/GenBank/DDBJ whole genome shotgun (WGS) entry which is preliminary data.</text>
</comment>
<dbReference type="AlphaFoldDB" id="A0A8I1L9M8"/>
<evidence type="ECO:0000256" key="10">
    <source>
        <dbReference type="ARBA" id="ARBA00022840"/>
    </source>
</evidence>
<dbReference type="CDD" id="cd00075">
    <property type="entry name" value="HATPase"/>
    <property type="match status" value="1"/>
</dbReference>
<name>A0A8I1L9M8_9CORY</name>
<dbReference type="GO" id="GO:0005524">
    <property type="term" value="F:ATP binding"/>
    <property type="evidence" value="ECO:0007669"/>
    <property type="project" value="UniProtKB-KW"/>
</dbReference>
<proteinExistence type="predicted"/>
<protein>
    <recommendedName>
        <fullName evidence="4">histidine kinase</fullName>
        <ecNumber evidence="4">2.7.13.3</ecNumber>
    </recommendedName>
</protein>
<dbReference type="SUPFAM" id="SSF47384">
    <property type="entry name" value="Homodimeric domain of signal transducing histidine kinase"/>
    <property type="match status" value="1"/>
</dbReference>
<evidence type="ECO:0000313" key="16">
    <source>
        <dbReference type="EMBL" id="MBK3428828.1"/>
    </source>
</evidence>
<dbReference type="EMBL" id="JAEHFL010000015">
    <property type="protein sequence ID" value="MBK3428828.1"/>
    <property type="molecule type" value="Genomic_DNA"/>
</dbReference>
<feature type="transmembrane region" description="Helical" evidence="14">
    <location>
        <begin position="422"/>
        <end position="455"/>
    </location>
</feature>
<dbReference type="Gene3D" id="1.20.120.620">
    <property type="entry name" value="Backbone structure of the membrane domain of e. Coli histidine kinase receptor kdpd"/>
    <property type="match status" value="1"/>
</dbReference>
<evidence type="ECO:0000259" key="15">
    <source>
        <dbReference type="PROSITE" id="PS50109"/>
    </source>
</evidence>
<dbReference type="PROSITE" id="PS50109">
    <property type="entry name" value="HIS_KIN"/>
    <property type="match status" value="1"/>
</dbReference>
<dbReference type="PRINTS" id="PR00344">
    <property type="entry name" value="BCTRLSENSOR"/>
</dbReference>
<keyword evidence="6" id="KW-0808">Transferase</keyword>
<dbReference type="InterPro" id="IPR025201">
    <property type="entry name" value="KdpD_TM"/>
</dbReference>
<dbReference type="Pfam" id="PF13493">
    <property type="entry name" value="DUF4118"/>
    <property type="match status" value="1"/>
</dbReference>
<dbReference type="Pfam" id="PF00512">
    <property type="entry name" value="HisKA"/>
    <property type="match status" value="1"/>
</dbReference>
<keyword evidence="13 14" id="KW-0472">Membrane</keyword>
<feature type="transmembrane region" description="Helical" evidence="14">
    <location>
        <begin position="467"/>
        <end position="485"/>
    </location>
</feature>
<accession>A0A8I1L9M8</accession>
<keyword evidence="11 14" id="KW-1133">Transmembrane helix</keyword>
<evidence type="ECO:0000313" key="17">
    <source>
        <dbReference type="Proteomes" id="UP000603369"/>
    </source>
</evidence>
<evidence type="ECO:0000256" key="11">
    <source>
        <dbReference type="ARBA" id="ARBA00022989"/>
    </source>
</evidence>
<dbReference type="PANTHER" id="PTHR45569">
    <property type="entry name" value="SENSOR PROTEIN KDPD"/>
    <property type="match status" value="1"/>
</dbReference>
<keyword evidence="10" id="KW-0067">ATP-binding</keyword>
<dbReference type="GO" id="GO:0000155">
    <property type="term" value="F:phosphorelay sensor kinase activity"/>
    <property type="evidence" value="ECO:0007669"/>
    <property type="project" value="InterPro"/>
</dbReference>
<dbReference type="Gene3D" id="3.30.565.10">
    <property type="entry name" value="Histidine kinase-like ATPase, C-terminal domain"/>
    <property type="match status" value="1"/>
</dbReference>
<dbReference type="InterPro" id="IPR027417">
    <property type="entry name" value="P-loop_NTPase"/>
</dbReference>
<keyword evidence="5" id="KW-0597">Phosphoprotein</keyword>
<reference evidence="16 17" key="1">
    <citation type="submission" date="2020-12" db="EMBL/GenBank/DDBJ databases">
        <title>Draft genome sequence of the commensal strain Corynebacterium tuberculostearicum MFP09/CIP 102622 isolated from human skin.</title>
        <authorList>
            <person name="Boukerb A.M."/>
            <person name="Janvier X."/>
            <person name="Feuilloley M.G.J."/>
            <person name="Groboillot A."/>
        </authorList>
    </citation>
    <scope>NUCLEOTIDE SEQUENCE [LARGE SCALE GENOMIC DNA]</scope>
    <source>
        <strain evidence="16 17">CIP 102622</strain>
    </source>
</reference>
<dbReference type="SMART" id="SM00387">
    <property type="entry name" value="HATPase_c"/>
    <property type="match status" value="1"/>
</dbReference>
<dbReference type="InterPro" id="IPR014729">
    <property type="entry name" value="Rossmann-like_a/b/a_fold"/>
</dbReference>
<dbReference type="InterPro" id="IPR052023">
    <property type="entry name" value="Histidine_kinase_KdpD"/>
</dbReference>
<dbReference type="CDD" id="cd00082">
    <property type="entry name" value="HisKA"/>
    <property type="match status" value="1"/>
</dbReference>
<evidence type="ECO:0000256" key="4">
    <source>
        <dbReference type="ARBA" id="ARBA00012438"/>
    </source>
</evidence>
<dbReference type="SUPFAM" id="SSF52402">
    <property type="entry name" value="Adenine nucleotide alpha hydrolases-like"/>
    <property type="match status" value="1"/>
</dbReference>
<dbReference type="Pfam" id="PF00582">
    <property type="entry name" value="Usp"/>
    <property type="match status" value="1"/>
</dbReference>
<evidence type="ECO:0000256" key="1">
    <source>
        <dbReference type="ARBA" id="ARBA00000085"/>
    </source>
</evidence>
<comment type="subcellular location">
    <subcellularLocation>
        <location evidence="3">Cell membrane</location>
    </subcellularLocation>
    <subcellularLocation>
        <location evidence="2">Membrane</location>
        <topology evidence="2">Multi-pass membrane protein</topology>
    </subcellularLocation>
</comment>
<feature type="transmembrane region" description="Helical" evidence="14">
    <location>
        <begin position="390"/>
        <end position="410"/>
    </location>
</feature>
<dbReference type="Gene3D" id="1.10.287.130">
    <property type="match status" value="1"/>
</dbReference>
<dbReference type="RefSeq" id="WP_200436193.1">
    <property type="nucleotide sequence ID" value="NZ_JAEHFL010000015.1"/>
</dbReference>
<dbReference type="Gene3D" id="3.40.50.300">
    <property type="entry name" value="P-loop containing nucleotide triphosphate hydrolases"/>
    <property type="match status" value="1"/>
</dbReference>
<dbReference type="SMART" id="SM00388">
    <property type="entry name" value="HisKA"/>
    <property type="match status" value="1"/>
</dbReference>
<evidence type="ECO:0000256" key="12">
    <source>
        <dbReference type="ARBA" id="ARBA00023012"/>
    </source>
</evidence>
<comment type="catalytic activity">
    <reaction evidence="1">
        <text>ATP + protein L-histidine = ADP + protein N-phospho-L-histidine.</text>
        <dbReference type="EC" id="2.7.13.3"/>
    </reaction>
</comment>
<dbReference type="GO" id="GO:0005886">
    <property type="term" value="C:plasma membrane"/>
    <property type="evidence" value="ECO:0007669"/>
    <property type="project" value="UniProtKB-SubCell"/>
</dbReference>
<dbReference type="PANTHER" id="PTHR45569:SF1">
    <property type="entry name" value="SENSOR PROTEIN KDPD"/>
    <property type="match status" value="1"/>
</dbReference>
<gene>
    <name evidence="16" type="ORF">JDP02_09975</name>
</gene>
<evidence type="ECO:0000256" key="8">
    <source>
        <dbReference type="ARBA" id="ARBA00022741"/>
    </source>
</evidence>
<dbReference type="InterPro" id="IPR003661">
    <property type="entry name" value="HisK_dim/P_dom"/>
</dbReference>
<dbReference type="EC" id="2.7.13.3" evidence="4"/>
<evidence type="ECO:0000256" key="5">
    <source>
        <dbReference type="ARBA" id="ARBA00022553"/>
    </source>
</evidence>